<evidence type="ECO:0000313" key="2">
    <source>
        <dbReference type="EMBL" id="KAA6313509.1"/>
    </source>
</evidence>
<feature type="compositionally biased region" description="Low complexity" evidence="1">
    <location>
        <begin position="63"/>
        <end position="72"/>
    </location>
</feature>
<gene>
    <name evidence="2" type="ORF">EZS28_055741</name>
</gene>
<evidence type="ECO:0000256" key="1">
    <source>
        <dbReference type="SAM" id="MobiDB-lite"/>
    </source>
</evidence>
<dbReference type="AlphaFoldDB" id="A0A5J4PXT2"/>
<organism evidence="2 3">
    <name type="scientific">Streblomastix strix</name>
    <dbReference type="NCBI Taxonomy" id="222440"/>
    <lineage>
        <taxon>Eukaryota</taxon>
        <taxon>Metamonada</taxon>
        <taxon>Preaxostyla</taxon>
        <taxon>Oxymonadida</taxon>
        <taxon>Streblomastigidae</taxon>
        <taxon>Streblomastix</taxon>
    </lineage>
</organism>
<accession>A0A5J4PXT2</accession>
<feature type="compositionally biased region" description="Polar residues" evidence="1">
    <location>
        <begin position="73"/>
        <end position="82"/>
    </location>
</feature>
<evidence type="ECO:0000313" key="3">
    <source>
        <dbReference type="Proteomes" id="UP000324800"/>
    </source>
</evidence>
<comment type="caution">
    <text evidence="2">The sequence shown here is derived from an EMBL/GenBank/DDBJ whole genome shotgun (WGS) entry which is preliminary data.</text>
</comment>
<proteinExistence type="predicted"/>
<dbReference type="EMBL" id="SNRW01048282">
    <property type="protein sequence ID" value="KAA6313509.1"/>
    <property type="molecule type" value="Genomic_DNA"/>
</dbReference>
<protein>
    <submittedName>
        <fullName evidence="2">Uncharacterized protein</fullName>
    </submittedName>
</protein>
<dbReference type="Proteomes" id="UP000324800">
    <property type="component" value="Unassembled WGS sequence"/>
</dbReference>
<feature type="region of interest" description="Disordered" evidence="1">
    <location>
        <begin position="50"/>
        <end position="92"/>
    </location>
</feature>
<sequence length="92" mass="10465">KRMMYAELQQLGLLTDEECTFCPNVKKDVVGAQQRAGGAEVVVIAIKETNNNQQQEQQEQEQNKANLPNNNNQESMRQSPLFDQNKEDNTVI</sequence>
<name>A0A5J4PXT2_9EUKA</name>
<feature type="non-terminal residue" evidence="2">
    <location>
        <position position="1"/>
    </location>
</feature>
<reference evidence="2 3" key="1">
    <citation type="submission" date="2019-03" db="EMBL/GenBank/DDBJ databases">
        <title>Single cell metagenomics reveals metabolic interactions within the superorganism composed of flagellate Streblomastix strix and complex community of Bacteroidetes bacteria on its surface.</title>
        <authorList>
            <person name="Treitli S.C."/>
            <person name="Kolisko M."/>
            <person name="Husnik F."/>
            <person name="Keeling P."/>
            <person name="Hampl V."/>
        </authorList>
    </citation>
    <scope>NUCLEOTIDE SEQUENCE [LARGE SCALE GENOMIC DNA]</scope>
    <source>
        <strain evidence="2">ST1C</strain>
    </source>
</reference>